<organism evidence="2 3">
    <name type="scientific">Trichoderma harzianum CBS 226.95</name>
    <dbReference type="NCBI Taxonomy" id="983964"/>
    <lineage>
        <taxon>Eukaryota</taxon>
        <taxon>Fungi</taxon>
        <taxon>Dikarya</taxon>
        <taxon>Ascomycota</taxon>
        <taxon>Pezizomycotina</taxon>
        <taxon>Sordariomycetes</taxon>
        <taxon>Hypocreomycetidae</taxon>
        <taxon>Hypocreales</taxon>
        <taxon>Hypocreaceae</taxon>
        <taxon>Trichoderma</taxon>
    </lineage>
</organism>
<feature type="compositionally biased region" description="Basic and acidic residues" evidence="1">
    <location>
        <begin position="23"/>
        <end position="40"/>
    </location>
</feature>
<dbReference type="AlphaFoldDB" id="A0A2T4AA77"/>
<dbReference type="GeneID" id="36626001"/>
<dbReference type="RefSeq" id="XP_024773654.1">
    <property type="nucleotide sequence ID" value="XM_024917432.1"/>
</dbReference>
<feature type="region of interest" description="Disordered" evidence="1">
    <location>
        <begin position="1"/>
        <end position="40"/>
    </location>
</feature>
<keyword evidence="3" id="KW-1185">Reference proteome</keyword>
<dbReference type="EMBL" id="KZ679681">
    <property type="protein sequence ID" value="PTB53977.1"/>
    <property type="molecule type" value="Genomic_DNA"/>
</dbReference>
<evidence type="ECO:0000313" key="2">
    <source>
        <dbReference type="EMBL" id="PTB53977.1"/>
    </source>
</evidence>
<accession>A0A2T4AA77</accession>
<gene>
    <name evidence="2" type="ORF">M431DRAFT_495930</name>
</gene>
<proteinExistence type="predicted"/>
<feature type="compositionally biased region" description="Polar residues" evidence="1">
    <location>
        <begin position="1"/>
        <end position="17"/>
    </location>
</feature>
<evidence type="ECO:0000313" key="3">
    <source>
        <dbReference type="Proteomes" id="UP000241690"/>
    </source>
</evidence>
<name>A0A2T4AA77_TRIHA</name>
<dbReference type="Proteomes" id="UP000241690">
    <property type="component" value="Unassembled WGS sequence"/>
</dbReference>
<protein>
    <submittedName>
        <fullName evidence="2">Uncharacterized protein</fullName>
    </submittedName>
</protein>
<feature type="region of interest" description="Disordered" evidence="1">
    <location>
        <begin position="54"/>
        <end position="132"/>
    </location>
</feature>
<reference evidence="2 3" key="1">
    <citation type="submission" date="2016-07" db="EMBL/GenBank/DDBJ databases">
        <title>Multiple horizontal gene transfer events from other fungi enriched the ability of initially mycotrophic Trichoderma (Ascomycota) to feed on dead plant biomass.</title>
        <authorList>
            <consortium name="DOE Joint Genome Institute"/>
            <person name="Aerts A."/>
            <person name="Atanasova L."/>
            <person name="Chenthamara K."/>
            <person name="Zhang J."/>
            <person name="Grujic M."/>
            <person name="Henrissat B."/>
            <person name="Kuo A."/>
            <person name="Salamov A."/>
            <person name="Lipzen A."/>
            <person name="Labutti K."/>
            <person name="Barry K."/>
            <person name="Miao Y."/>
            <person name="Rahimi M.J."/>
            <person name="Shen Q."/>
            <person name="Grigoriev I.V."/>
            <person name="Kubicek C.P."/>
            <person name="Druzhinina I.S."/>
        </authorList>
    </citation>
    <scope>NUCLEOTIDE SEQUENCE [LARGE SCALE GENOMIC DNA]</scope>
    <source>
        <strain evidence="2 3">CBS 226.95</strain>
    </source>
</reference>
<evidence type="ECO:0000256" key="1">
    <source>
        <dbReference type="SAM" id="MobiDB-lite"/>
    </source>
</evidence>
<sequence length="132" mass="14878">MHQQNILSTTEAVTPNSGKKRSFRPEDEVLDNDDSKKRRFAQHDVRMAGRCGSNVRFGTTQLPLTASEHRGTIDSSEQPQRGRTRWREGSEPPNWDCQEFHGRQIMSASFDDSLGAERNPFQDSETRGAASA</sequence>